<evidence type="ECO:0000256" key="3">
    <source>
        <dbReference type="ARBA" id="ARBA00024293"/>
    </source>
</evidence>
<evidence type="ECO:0000259" key="4">
    <source>
        <dbReference type="Pfam" id="PF00975"/>
    </source>
</evidence>
<evidence type="ECO:0000313" key="6">
    <source>
        <dbReference type="Proteomes" id="UP001501170"/>
    </source>
</evidence>
<proteinExistence type="inferred from homology"/>
<dbReference type="PANTHER" id="PTHR11487">
    <property type="entry name" value="THIOESTERASE"/>
    <property type="match status" value="1"/>
</dbReference>
<comment type="catalytic activity">
    <reaction evidence="3">
        <text>a fatty acyl-CoA + H2O = a fatty acid + CoA + H(+)</text>
        <dbReference type="Rhea" id="RHEA:16781"/>
        <dbReference type="ChEBI" id="CHEBI:15377"/>
        <dbReference type="ChEBI" id="CHEBI:15378"/>
        <dbReference type="ChEBI" id="CHEBI:28868"/>
        <dbReference type="ChEBI" id="CHEBI:57287"/>
        <dbReference type="ChEBI" id="CHEBI:77636"/>
    </reaction>
</comment>
<dbReference type="InterPro" id="IPR001031">
    <property type="entry name" value="Thioesterase"/>
</dbReference>
<dbReference type="Pfam" id="PF00975">
    <property type="entry name" value="Thioesterase"/>
    <property type="match status" value="1"/>
</dbReference>
<dbReference type="InterPro" id="IPR029058">
    <property type="entry name" value="AB_hydrolase_fold"/>
</dbReference>
<dbReference type="RefSeq" id="WP_062366509.1">
    <property type="nucleotide sequence ID" value="NZ_BAAARB010000032.1"/>
</dbReference>
<dbReference type="InterPro" id="IPR012223">
    <property type="entry name" value="TEII"/>
</dbReference>
<evidence type="ECO:0000256" key="2">
    <source>
        <dbReference type="ARBA" id="ARBA00015007"/>
    </source>
</evidence>
<dbReference type="SUPFAM" id="SSF53474">
    <property type="entry name" value="alpha/beta-Hydrolases"/>
    <property type="match status" value="1"/>
</dbReference>
<dbReference type="EMBL" id="BAAARB010000032">
    <property type="protein sequence ID" value="GAA2393336.1"/>
    <property type="molecule type" value="Genomic_DNA"/>
</dbReference>
<keyword evidence="6" id="KW-1185">Reference proteome</keyword>
<dbReference type="Proteomes" id="UP001501170">
    <property type="component" value="Unassembled WGS sequence"/>
</dbReference>
<organism evidence="5 6">
    <name type="scientific">Gordonia cholesterolivorans</name>
    <dbReference type="NCBI Taxonomy" id="559625"/>
    <lineage>
        <taxon>Bacteria</taxon>
        <taxon>Bacillati</taxon>
        <taxon>Actinomycetota</taxon>
        <taxon>Actinomycetes</taxon>
        <taxon>Mycobacteriales</taxon>
        <taxon>Gordoniaceae</taxon>
        <taxon>Gordonia</taxon>
    </lineage>
</organism>
<reference evidence="5 6" key="1">
    <citation type="journal article" date="2019" name="Int. J. Syst. Evol. Microbiol.">
        <title>The Global Catalogue of Microorganisms (GCM) 10K type strain sequencing project: providing services to taxonomists for standard genome sequencing and annotation.</title>
        <authorList>
            <consortium name="The Broad Institute Genomics Platform"/>
            <consortium name="The Broad Institute Genome Sequencing Center for Infectious Disease"/>
            <person name="Wu L."/>
            <person name="Ma J."/>
        </authorList>
    </citation>
    <scope>NUCLEOTIDE SEQUENCE [LARGE SCALE GENOMIC DNA]</scope>
    <source>
        <strain evidence="5 6">JCM 16227</strain>
    </source>
</reference>
<comment type="caution">
    <text evidence="5">The sequence shown here is derived from an EMBL/GenBank/DDBJ whole genome shotgun (WGS) entry which is preliminary data.</text>
</comment>
<accession>A0ABN3I3F5</accession>
<dbReference type="Gene3D" id="3.40.50.1820">
    <property type="entry name" value="alpha/beta hydrolase"/>
    <property type="match status" value="1"/>
</dbReference>
<gene>
    <name evidence="5" type="ORF">GCM10009855_36240</name>
</gene>
<sequence>MTTPATTRKAPALRAFHKPADADAPILLVFPHAGGGASSYRDLSGRLSAHFDVRVMQYPGRQDRMREDAATGLGELATEAAEAFTATADFADRPVVVFGHSMGAIVAFEFTRLLEAQGTTPRRLIVSAATAPSRVAQLPKHPDSDEDLLAHLTGLQGTGGAVMGSDSVMRMALPVLRADYRAFDAYDCAADVQVSTPIQVVGGADDPVIRPYQLHSWSDHADEVEVSLVDGGHFYLNEHPDALVDLLVRTATGGGTR</sequence>
<evidence type="ECO:0000256" key="1">
    <source>
        <dbReference type="ARBA" id="ARBA00007169"/>
    </source>
</evidence>
<keyword evidence="5" id="KW-0378">Hydrolase</keyword>
<dbReference type="PANTHER" id="PTHR11487:SF0">
    <property type="entry name" value="S-ACYL FATTY ACID SYNTHASE THIOESTERASE, MEDIUM CHAIN"/>
    <property type="match status" value="1"/>
</dbReference>
<feature type="domain" description="Thioesterase" evidence="4">
    <location>
        <begin position="26"/>
        <end position="246"/>
    </location>
</feature>
<comment type="similarity">
    <text evidence="1">Belongs to the thioesterase family.</text>
</comment>
<dbReference type="GO" id="GO:0016787">
    <property type="term" value="F:hydrolase activity"/>
    <property type="evidence" value="ECO:0007669"/>
    <property type="project" value="UniProtKB-KW"/>
</dbReference>
<protein>
    <recommendedName>
        <fullName evidence="2">Thioesterase TesA</fullName>
    </recommendedName>
</protein>
<name>A0ABN3I3F5_9ACTN</name>
<evidence type="ECO:0000313" key="5">
    <source>
        <dbReference type="EMBL" id="GAA2393336.1"/>
    </source>
</evidence>